<gene>
    <name evidence="2" type="ORF">ANN_24842</name>
</gene>
<feature type="region of interest" description="Disordered" evidence="1">
    <location>
        <begin position="79"/>
        <end position="101"/>
    </location>
</feature>
<protein>
    <submittedName>
        <fullName evidence="2">Uncharacterized protein</fullName>
    </submittedName>
</protein>
<accession>A0ABQ8S025</accession>
<proteinExistence type="predicted"/>
<evidence type="ECO:0000313" key="3">
    <source>
        <dbReference type="Proteomes" id="UP001148838"/>
    </source>
</evidence>
<organism evidence="2 3">
    <name type="scientific">Periplaneta americana</name>
    <name type="common">American cockroach</name>
    <name type="synonym">Blatta americana</name>
    <dbReference type="NCBI Taxonomy" id="6978"/>
    <lineage>
        <taxon>Eukaryota</taxon>
        <taxon>Metazoa</taxon>
        <taxon>Ecdysozoa</taxon>
        <taxon>Arthropoda</taxon>
        <taxon>Hexapoda</taxon>
        <taxon>Insecta</taxon>
        <taxon>Pterygota</taxon>
        <taxon>Neoptera</taxon>
        <taxon>Polyneoptera</taxon>
        <taxon>Dictyoptera</taxon>
        <taxon>Blattodea</taxon>
        <taxon>Blattoidea</taxon>
        <taxon>Blattidae</taxon>
        <taxon>Blattinae</taxon>
        <taxon>Periplaneta</taxon>
    </lineage>
</organism>
<keyword evidence="3" id="KW-1185">Reference proteome</keyword>
<dbReference type="Proteomes" id="UP001148838">
    <property type="component" value="Unassembled WGS sequence"/>
</dbReference>
<sequence>MSEEAQEARYKHLKQFREQYARKISRVATNRDVFNRLLATSDPFITSFHQENRTKYKKRIPHVEVINLLSSETNKGRLRPTASAVTTFGGEDSTNTSNSDQ</sequence>
<evidence type="ECO:0000256" key="1">
    <source>
        <dbReference type="SAM" id="MobiDB-lite"/>
    </source>
</evidence>
<comment type="caution">
    <text evidence="2">The sequence shown here is derived from an EMBL/GenBank/DDBJ whole genome shotgun (WGS) entry which is preliminary data.</text>
</comment>
<name>A0ABQ8S025_PERAM</name>
<feature type="compositionally biased region" description="Polar residues" evidence="1">
    <location>
        <begin position="92"/>
        <end position="101"/>
    </location>
</feature>
<dbReference type="EMBL" id="JAJSOF020000038">
    <property type="protein sequence ID" value="KAJ4427225.1"/>
    <property type="molecule type" value="Genomic_DNA"/>
</dbReference>
<evidence type="ECO:0000313" key="2">
    <source>
        <dbReference type="EMBL" id="KAJ4427225.1"/>
    </source>
</evidence>
<reference evidence="2 3" key="1">
    <citation type="journal article" date="2022" name="Allergy">
        <title>Genome assembly and annotation of Periplaneta americana reveal a comprehensive cockroach allergen profile.</title>
        <authorList>
            <person name="Wang L."/>
            <person name="Xiong Q."/>
            <person name="Saelim N."/>
            <person name="Wang L."/>
            <person name="Nong W."/>
            <person name="Wan A.T."/>
            <person name="Shi M."/>
            <person name="Liu X."/>
            <person name="Cao Q."/>
            <person name="Hui J.H.L."/>
            <person name="Sookrung N."/>
            <person name="Leung T.F."/>
            <person name="Tungtrongchitr A."/>
            <person name="Tsui S.K.W."/>
        </authorList>
    </citation>
    <scope>NUCLEOTIDE SEQUENCE [LARGE SCALE GENOMIC DNA]</scope>
    <source>
        <strain evidence="2">PWHHKU_190912</strain>
    </source>
</reference>